<dbReference type="EMBL" id="KL197719">
    <property type="protein sequence ID" value="KDQ57727.1"/>
    <property type="molecule type" value="Genomic_DNA"/>
</dbReference>
<keyword evidence="2" id="KW-0808">Transferase</keyword>
<dbReference type="InParanoid" id="A0A067Q2K9"/>
<proteinExistence type="predicted"/>
<organism evidence="2 3">
    <name type="scientific">Jaapia argillacea MUCL 33604</name>
    <dbReference type="NCBI Taxonomy" id="933084"/>
    <lineage>
        <taxon>Eukaryota</taxon>
        <taxon>Fungi</taxon>
        <taxon>Dikarya</taxon>
        <taxon>Basidiomycota</taxon>
        <taxon>Agaricomycotina</taxon>
        <taxon>Agaricomycetes</taxon>
        <taxon>Agaricomycetidae</taxon>
        <taxon>Jaapiales</taxon>
        <taxon>Jaapiaceae</taxon>
        <taxon>Jaapia</taxon>
    </lineage>
</organism>
<keyword evidence="3" id="KW-1185">Reference proteome</keyword>
<dbReference type="HOGENOM" id="CLU_2038411_0_0_1"/>
<dbReference type="STRING" id="933084.A0A067Q2K9"/>
<evidence type="ECO:0000256" key="1">
    <source>
        <dbReference type="SAM" id="Phobius"/>
    </source>
</evidence>
<keyword evidence="1" id="KW-0812">Transmembrane</keyword>
<gene>
    <name evidence="2" type="ORF">JAAARDRAFT_194013</name>
</gene>
<dbReference type="InterPro" id="IPR007315">
    <property type="entry name" value="PIG-V/Gpi18"/>
</dbReference>
<dbReference type="GO" id="GO:0000009">
    <property type="term" value="F:alpha-1,6-mannosyltransferase activity"/>
    <property type="evidence" value="ECO:0007669"/>
    <property type="project" value="InterPro"/>
</dbReference>
<accession>A0A067Q2K9</accession>
<dbReference type="GO" id="GO:0006506">
    <property type="term" value="P:GPI anchor biosynthetic process"/>
    <property type="evidence" value="ECO:0007669"/>
    <property type="project" value="UniProtKB-UniPathway"/>
</dbReference>
<dbReference type="Pfam" id="PF04188">
    <property type="entry name" value="Mannosyl_trans2"/>
    <property type="match status" value="1"/>
</dbReference>
<dbReference type="UniPathway" id="UPA00196"/>
<dbReference type="GO" id="GO:0004376">
    <property type="term" value="F:GPI mannosyltransferase activity"/>
    <property type="evidence" value="ECO:0007669"/>
    <property type="project" value="InterPro"/>
</dbReference>
<keyword evidence="1" id="KW-1133">Transmembrane helix</keyword>
<keyword evidence="1" id="KW-0472">Membrane</keyword>
<feature type="transmembrane region" description="Helical" evidence="1">
    <location>
        <begin position="46"/>
        <end position="68"/>
    </location>
</feature>
<name>A0A067Q2K9_9AGAM</name>
<dbReference type="GO" id="GO:0016020">
    <property type="term" value="C:membrane"/>
    <property type="evidence" value="ECO:0007669"/>
    <property type="project" value="GOC"/>
</dbReference>
<protein>
    <submittedName>
        <fullName evidence="2">Glycosyltransferase family 76 protein</fullName>
    </submittedName>
</protein>
<dbReference type="AlphaFoldDB" id="A0A067Q2K9"/>
<dbReference type="Proteomes" id="UP000027265">
    <property type="component" value="Unassembled WGS sequence"/>
</dbReference>
<sequence>MRLARGRWREESHASCTATQLPNLRFGSSRRFLFPRRQCKLRPTHLILLLTLLTRFLILALIYLSSYLPSFDSSPNILLPPPPLDASGAEKALWRVTNSLLRWDSFHFVHITKEGHVFEHE</sequence>
<reference evidence="3" key="1">
    <citation type="journal article" date="2014" name="Proc. Natl. Acad. Sci. U.S.A.">
        <title>Extensive sampling of basidiomycete genomes demonstrates inadequacy of the white-rot/brown-rot paradigm for wood decay fungi.</title>
        <authorList>
            <person name="Riley R."/>
            <person name="Salamov A.A."/>
            <person name="Brown D.W."/>
            <person name="Nagy L.G."/>
            <person name="Floudas D."/>
            <person name="Held B.W."/>
            <person name="Levasseur A."/>
            <person name="Lombard V."/>
            <person name="Morin E."/>
            <person name="Otillar R."/>
            <person name="Lindquist E.A."/>
            <person name="Sun H."/>
            <person name="LaButti K.M."/>
            <person name="Schmutz J."/>
            <person name="Jabbour D."/>
            <person name="Luo H."/>
            <person name="Baker S.E."/>
            <person name="Pisabarro A.G."/>
            <person name="Walton J.D."/>
            <person name="Blanchette R.A."/>
            <person name="Henrissat B."/>
            <person name="Martin F."/>
            <person name="Cullen D."/>
            <person name="Hibbett D.S."/>
            <person name="Grigoriev I.V."/>
        </authorList>
    </citation>
    <scope>NUCLEOTIDE SEQUENCE [LARGE SCALE GENOMIC DNA]</scope>
    <source>
        <strain evidence="3">MUCL 33604</strain>
    </source>
</reference>
<evidence type="ECO:0000313" key="3">
    <source>
        <dbReference type="Proteomes" id="UP000027265"/>
    </source>
</evidence>
<evidence type="ECO:0000313" key="2">
    <source>
        <dbReference type="EMBL" id="KDQ57727.1"/>
    </source>
</evidence>